<feature type="transmembrane region" description="Helical" evidence="6">
    <location>
        <begin position="28"/>
        <end position="52"/>
    </location>
</feature>
<evidence type="ECO:0000256" key="5">
    <source>
        <dbReference type="ARBA" id="ARBA00023136"/>
    </source>
</evidence>
<keyword evidence="5 6" id="KW-0472">Membrane</keyword>
<dbReference type="Pfam" id="PF02656">
    <property type="entry name" value="DUF202"/>
    <property type="match status" value="1"/>
</dbReference>
<keyword evidence="2" id="KW-1003">Cell membrane</keyword>
<feature type="domain" description="DUF202" evidence="7">
    <location>
        <begin position="19"/>
        <end position="85"/>
    </location>
</feature>
<evidence type="ECO:0000256" key="6">
    <source>
        <dbReference type="SAM" id="Phobius"/>
    </source>
</evidence>
<evidence type="ECO:0000256" key="4">
    <source>
        <dbReference type="ARBA" id="ARBA00022989"/>
    </source>
</evidence>
<comment type="subcellular location">
    <subcellularLocation>
        <location evidence="1">Cell membrane</location>
        <topology evidence="1">Multi-pass membrane protein</topology>
    </subcellularLocation>
</comment>
<evidence type="ECO:0000256" key="3">
    <source>
        <dbReference type="ARBA" id="ARBA00022692"/>
    </source>
</evidence>
<feature type="transmembrane region" description="Helical" evidence="6">
    <location>
        <begin position="58"/>
        <end position="77"/>
    </location>
</feature>
<dbReference type="RefSeq" id="WP_185062115.1">
    <property type="nucleotide sequence ID" value="NZ_BAABJP010000062.1"/>
</dbReference>
<keyword evidence="3 6" id="KW-0812">Transmembrane</keyword>
<evidence type="ECO:0000256" key="1">
    <source>
        <dbReference type="ARBA" id="ARBA00004651"/>
    </source>
</evidence>
<sequence>MSRRFPRGVFQVGEEPDPRFSLANERTFLAWIRTGLAFLAAGVAVRALPVAIAPLPRLLAAVAFVLVGLVVPITAWCGWVRTERALRTGAPLPGPGPAVVVALGSTLAAVVVLAGLLLT</sequence>
<name>A0ABP9RBQ7_9PSEU</name>
<evidence type="ECO:0000256" key="2">
    <source>
        <dbReference type="ARBA" id="ARBA00022475"/>
    </source>
</evidence>
<dbReference type="InterPro" id="IPR052053">
    <property type="entry name" value="IM_YidH-like"/>
</dbReference>
<proteinExistence type="predicted"/>
<comment type="caution">
    <text evidence="8">The sequence shown here is derived from an EMBL/GenBank/DDBJ whole genome shotgun (WGS) entry which is preliminary data.</text>
</comment>
<dbReference type="PANTHER" id="PTHR34187:SF2">
    <property type="entry name" value="DUF202 DOMAIN-CONTAINING PROTEIN"/>
    <property type="match status" value="1"/>
</dbReference>
<protein>
    <recommendedName>
        <fullName evidence="7">DUF202 domain-containing protein</fullName>
    </recommendedName>
</protein>
<accession>A0ABP9RBQ7</accession>
<dbReference type="EMBL" id="BAABJP010000062">
    <property type="protein sequence ID" value="GAA5174559.1"/>
    <property type="molecule type" value="Genomic_DNA"/>
</dbReference>
<gene>
    <name evidence="8" type="ORF">GCM10023321_78650</name>
</gene>
<evidence type="ECO:0000313" key="9">
    <source>
        <dbReference type="Proteomes" id="UP001428817"/>
    </source>
</evidence>
<evidence type="ECO:0000259" key="7">
    <source>
        <dbReference type="Pfam" id="PF02656"/>
    </source>
</evidence>
<dbReference type="PANTHER" id="PTHR34187">
    <property type="entry name" value="FGR18P"/>
    <property type="match status" value="1"/>
</dbReference>
<reference evidence="9" key="1">
    <citation type="journal article" date="2019" name="Int. J. Syst. Evol. Microbiol.">
        <title>The Global Catalogue of Microorganisms (GCM) 10K type strain sequencing project: providing services to taxonomists for standard genome sequencing and annotation.</title>
        <authorList>
            <consortium name="The Broad Institute Genomics Platform"/>
            <consortium name="The Broad Institute Genome Sequencing Center for Infectious Disease"/>
            <person name="Wu L."/>
            <person name="Ma J."/>
        </authorList>
    </citation>
    <scope>NUCLEOTIDE SEQUENCE [LARGE SCALE GENOMIC DNA]</scope>
    <source>
        <strain evidence="9">JCM 18303</strain>
    </source>
</reference>
<organism evidence="8 9">
    <name type="scientific">Pseudonocardia eucalypti</name>
    <dbReference type="NCBI Taxonomy" id="648755"/>
    <lineage>
        <taxon>Bacteria</taxon>
        <taxon>Bacillati</taxon>
        <taxon>Actinomycetota</taxon>
        <taxon>Actinomycetes</taxon>
        <taxon>Pseudonocardiales</taxon>
        <taxon>Pseudonocardiaceae</taxon>
        <taxon>Pseudonocardia</taxon>
    </lineage>
</organism>
<dbReference type="Proteomes" id="UP001428817">
    <property type="component" value="Unassembled WGS sequence"/>
</dbReference>
<feature type="transmembrane region" description="Helical" evidence="6">
    <location>
        <begin position="98"/>
        <end position="118"/>
    </location>
</feature>
<keyword evidence="4 6" id="KW-1133">Transmembrane helix</keyword>
<evidence type="ECO:0000313" key="8">
    <source>
        <dbReference type="EMBL" id="GAA5174559.1"/>
    </source>
</evidence>
<keyword evidence="9" id="KW-1185">Reference proteome</keyword>
<dbReference type="InterPro" id="IPR003807">
    <property type="entry name" value="DUF202"/>
</dbReference>